<gene>
    <name evidence="2" type="ORF">ILEXP_LOCUS42907</name>
    <name evidence="3" type="ORF">ILEXP_LOCUS43745</name>
</gene>
<feature type="compositionally biased region" description="Polar residues" evidence="1">
    <location>
        <begin position="44"/>
        <end position="55"/>
    </location>
</feature>
<feature type="region of interest" description="Disordered" evidence="1">
    <location>
        <begin position="1"/>
        <end position="96"/>
    </location>
</feature>
<evidence type="ECO:0000313" key="2">
    <source>
        <dbReference type="EMBL" id="CAK9173166.1"/>
    </source>
</evidence>
<feature type="compositionally biased region" description="Basic and acidic residues" evidence="1">
    <location>
        <begin position="73"/>
        <end position="90"/>
    </location>
</feature>
<evidence type="ECO:0000313" key="4">
    <source>
        <dbReference type="Proteomes" id="UP001642360"/>
    </source>
</evidence>
<accession>A0ABC8TUR9</accession>
<dbReference type="EMBL" id="CAUOFW020006168">
    <property type="protein sequence ID" value="CAK9173166.1"/>
    <property type="molecule type" value="Genomic_DNA"/>
</dbReference>
<sequence length="108" mass="12340">MHLEPVKSRKQRREDSRCTWNQSSQRNRVEEAVGTPNRAPSKFSRCTWNQSSQGNRGEEAVDSVGALGTSQAKETEERRQSVHRTEHRTSSDQPNLIPNGWLSSVIFF</sequence>
<comment type="caution">
    <text evidence="2">The sequence shown here is derived from an EMBL/GenBank/DDBJ whole genome shotgun (WGS) entry which is preliminary data.</text>
</comment>
<evidence type="ECO:0000256" key="1">
    <source>
        <dbReference type="SAM" id="MobiDB-lite"/>
    </source>
</evidence>
<feature type="compositionally biased region" description="Basic and acidic residues" evidence="1">
    <location>
        <begin position="1"/>
        <end position="17"/>
    </location>
</feature>
<proteinExistence type="predicted"/>
<keyword evidence="4" id="KW-1185">Reference proteome</keyword>
<dbReference type="AlphaFoldDB" id="A0ABC8TUR9"/>
<organism evidence="2 4">
    <name type="scientific">Ilex paraguariensis</name>
    <name type="common">yerba mate</name>
    <dbReference type="NCBI Taxonomy" id="185542"/>
    <lineage>
        <taxon>Eukaryota</taxon>
        <taxon>Viridiplantae</taxon>
        <taxon>Streptophyta</taxon>
        <taxon>Embryophyta</taxon>
        <taxon>Tracheophyta</taxon>
        <taxon>Spermatophyta</taxon>
        <taxon>Magnoliopsida</taxon>
        <taxon>eudicotyledons</taxon>
        <taxon>Gunneridae</taxon>
        <taxon>Pentapetalae</taxon>
        <taxon>asterids</taxon>
        <taxon>campanulids</taxon>
        <taxon>Aquifoliales</taxon>
        <taxon>Aquifoliaceae</taxon>
        <taxon>Ilex</taxon>
    </lineage>
</organism>
<dbReference type="EMBL" id="CAUOFW020006273">
    <property type="protein sequence ID" value="CAK9174010.1"/>
    <property type="molecule type" value="Genomic_DNA"/>
</dbReference>
<dbReference type="Proteomes" id="UP001642360">
    <property type="component" value="Unassembled WGS sequence"/>
</dbReference>
<protein>
    <submittedName>
        <fullName evidence="2">Uncharacterized protein</fullName>
    </submittedName>
</protein>
<reference evidence="2 4" key="1">
    <citation type="submission" date="2024-02" db="EMBL/GenBank/DDBJ databases">
        <authorList>
            <person name="Vignale AGUSTIN F."/>
            <person name="Sosa J E."/>
            <person name="Modenutti C."/>
        </authorList>
    </citation>
    <scope>NUCLEOTIDE SEQUENCE [LARGE SCALE GENOMIC DNA]</scope>
</reference>
<evidence type="ECO:0000313" key="3">
    <source>
        <dbReference type="EMBL" id="CAK9174010.1"/>
    </source>
</evidence>
<name>A0ABC8TUR9_9AQUA</name>